<keyword evidence="2" id="KW-1185">Reference proteome</keyword>
<dbReference type="RefSeq" id="XP_008073945.1">
    <property type="nucleotide sequence ID" value="XM_008075754.1"/>
</dbReference>
<dbReference type="Proteomes" id="UP000011081">
    <property type="component" value="Unassembled WGS sequence"/>
</dbReference>
<name>L2GVA7_VAVCU</name>
<proteinExistence type="predicted"/>
<dbReference type="VEuPathDB" id="MicrosporidiaDB:VCUG_00924"/>
<dbReference type="EMBL" id="GL877415">
    <property type="protein sequence ID" value="ELA47601.1"/>
    <property type="molecule type" value="Genomic_DNA"/>
</dbReference>
<dbReference type="GeneID" id="19878807"/>
<accession>L2GVA7</accession>
<dbReference type="InParanoid" id="L2GVA7"/>
<dbReference type="HOGENOM" id="CLU_2225194_0_0_1"/>
<dbReference type="AlphaFoldDB" id="L2GVA7"/>
<reference evidence="2" key="1">
    <citation type="submission" date="2011-03" db="EMBL/GenBank/DDBJ databases">
        <title>The genome sequence of Vavraia culicis strain floridensis.</title>
        <authorList>
            <consortium name="The Broad Institute Genome Sequencing Platform"/>
            <person name="Cuomo C."/>
            <person name="Becnel J."/>
            <person name="Sanscrainte N."/>
            <person name="Young S.K."/>
            <person name="Zeng Q."/>
            <person name="Gargeya S."/>
            <person name="Fitzgerald M."/>
            <person name="Haas B."/>
            <person name="Abouelleil A."/>
            <person name="Alvarado L."/>
            <person name="Arachchi H.M."/>
            <person name="Berlin A."/>
            <person name="Chapman S.B."/>
            <person name="Gearin G."/>
            <person name="Goldberg J."/>
            <person name="Griggs A."/>
            <person name="Gujja S."/>
            <person name="Hansen M."/>
            <person name="Heiman D."/>
            <person name="Howarth C."/>
            <person name="Larimer J."/>
            <person name="Lui A."/>
            <person name="MacDonald P.J.P."/>
            <person name="McCowen C."/>
            <person name="Montmayeur A."/>
            <person name="Murphy C."/>
            <person name="Neiman D."/>
            <person name="Pearson M."/>
            <person name="Priest M."/>
            <person name="Roberts A."/>
            <person name="Saif S."/>
            <person name="Shea T."/>
            <person name="Sisk P."/>
            <person name="Stolte C."/>
            <person name="Sykes S."/>
            <person name="Wortman J."/>
            <person name="Nusbaum C."/>
            <person name="Birren B."/>
        </authorList>
    </citation>
    <scope>NUCLEOTIDE SEQUENCE [LARGE SCALE GENOMIC DNA]</scope>
    <source>
        <strain evidence="2">floridensis</strain>
    </source>
</reference>
<dbReference type="OrthoDB" id="10333085at2759"/>
<evidence type="ECO:0000313" key="1">
    <source>
        <dbReference type="EMBL" id="ELA47601.1"/>
    </source>
</evidence>
<dbReference type="OMA" id="NHEMIFR"/>
<organism evidence="1 2">
    <name type="scientific">Vavraia culicis (isolate floridensis)</name>
    <name type="common">Microsporidian parasite</name>
    <dbReference type="NCBI Taxonomy" id="948595"/>
    <lineage>
        <taxon>Eukaryota</taxon>
        <taxon>Fungi</taxon>
        <taxon>Fungi incertae sedis</taxon>
        <taxon>Microsporidia</taxon>
        <taxon>Pleistophoridae</taxon>
        <taxon>Vavraia</taxon>
    </lineage>
</organism>
<evidence type="ECO:0000313" key="2">
    <source>
        <dbReference type="Proteomes" id="UP000011081"/>
    </source>
</evidence>
<sequence>MTECHILPFYTAKNGRADELPALDLNSHEMVFRGTLLVRTELKAINAYINGEQMVSVVLWRPKFAQSVLEKELEVIDEHTAMVDTKCKKTGTRCKDLRELFGTKRK</sequence>
<protein>
    <submittedName>
        <fullName evidence="1">Uncharacterized protein</fullName>
    </submittedName>
</protein>
<gene>
    <name evidence="1" type="ORF">VCUG_00924</name>
</gene>